<reference evidence="1" key="1">
    <citation type="journal article" date="2021" name="Proc. Natl. Acad. Sci. U.S.A.">
        <title>A Catalog of Tens of Thousands of Viruses from Human Metagenomes Reveals Hidden Associations with Chronic Diseases.</title>
        <authorList>
            <person name="Tisza M.J."/>
            <person name="Buck C.B."/>
        </authorList>
    </citation>
    <scope>NUCLEOTIDE SEQUENCE</scope>
    <source>
        <strain evidence="1">CtmpG14</strain>
    </source>
</reference>
<sequence>MLKTGKDMNKDTEKDMVLSINASAEFLGMSRSTFWRKAKSKGFPSKVVINGKAGYLPEDLVQWRYKYKVSPKISELGEHSLDYLGKALFLFEGYKIGRACVANQAHAKGKSTLKAEKQFDTAFKKLKESYLKVAPKGLDDDSVDRSSSAWKDFVEAKKEIINIVWPEIGVDDFTEEEILNF</sequence>
<organism evidence="1">
    <name type="scientific">Siphoviridae sp. ctmpG14</name>
    <dbReference type="NCBI Taxonomy" id="2825654"/>
    <lineage>
        <taxon>Viruses</taxon>
        <taxon>Duplodnaviria</taxon>
        <taxon>Heunggongvirae</taxon>
        <taxon>Uroviricota</taxon>
        <taxon>Caudoviricetes</taxon>
    </lineage>
</organism>
<evidence type="ECO:0000313" key="1">
    <source>
        <dbReference type="EMBL" id="DAE04107.1"/>
    </source>
</evidence>
<accession>A0A8S5PCE4</accession>
<name>A0A8S5PCE4_9CAUD</name>
<proteinExistence type="predicted"/>
<dbReference type="EMBL" id="BK015384">
    <property type="protein sequence ID" value="DAE04107.1"/>
    <property type="molecule type" value="Genomic_DNA"/>
</dbReference>
<protein>
    <submittedName>
        <fullName evidence="1">Putative transcriptional regulator</fullName>
    </submittedName>
</protein>